<dbReference type="PROSITE" id="PS50043">
    <property type="entry name" value="HTH_LUXR_2"/>
    <property type="match status" value="1"/>
</dbReference>
<gene>
    <name evidence="5" type="ORF">VV02_05370</name>
</gene>
<feature type="domain" description="HTH luxR-type" evidence="4">
    <location>
        <begin position="573"/>
        <end position="638"/>
    </location>
</feature>
<dbReference type="Pfam" id="PF00196">
    <property type="entry name" value="GerE"/>
    <property type="match status" value="1"/>
</dbReference>
<dbReference type="EMBL" id="CP011112">
    <property type="protein sequence ID" value="AKU15428.1"/>
    <property type="molecule type" value="Genomic_DNA"/>
</dbReference>
<dbReference type="InterPro" id="IPR016032">
    <property type="entry name" value="Sig_transdc_resp-reg_C-effctor"/>
</dbReference>
<keyword evidence="6" id="KW-1185">Reference proteome</keyword>
<dbReference type="AlphaFoldDB" id="A0A0K1JFR7"/>
<evidence type="ECO:0000256" key="3">
    <source>
        <dbReference type="ARBA" id="ARBA00023163"/>
    </source>
</evidence>
<evidence type="ECO:0000256" key="2">
    <source>
        <dbReference type="ARBA" id="ARBA00023125"/>
    </source>
</evidence>
<dbReference type="KEGG" id="lmoi:VV02_05370"/>
<dbReference type="PANTHER" id="PTHR43214">
    <property type="entry name" value="TWO-COMPONENT RESPONSE REGULATOR"/>
    <property type="match status" value="1"/>
</dbReference>
<dbReference type="GO" id="GO:0006355">
    <property type="term" value="P:regulation of DNA-templated transcription"/>
    <property type="evidence" value="ECO:0007669"/>
    <property type="project" value="InterPro"/>
</dbReference>
<dbReference type="Proteomes" id="UP000066480">
    <property type="component" value="Chromosome"/>
</dbReference>
<dbReference type="SUPFAM" id="SSF46894">
    <property type="entry name" value="C-terminal effector domain of the bipartite response regulators"/>
    <property type="match status" value="1"/>
</dbReference>
<keyword evidence="2" id="KW-0238">DNA-binding</keyword>
<evidence type="ECO:0000256" key="1">
    <source>
        <dbReference type="ARBA" id="ARBA00023015"/>
    </source>
</evidence>
<dbReference type="InterPro" id="IPR039420">
    <property type="entry name" value="WalR-like"/>
</dbReference>
<dbReference type="SMART" id="SM00421">
    <property type="entry name" value="HTH_LUXR"/>
    <property type="match status" value="1"/>
</dbReference>
<keyword evidence="1" id="KW-0805">Transcription regulation</keyword>
<dbReference type="GO" id="GO:0003677">
    <property type="term" value="F:DNA binding"/>
    <property type="evidence" value="ECO:0007669"/>
    <property type="project" value="UniProtKB-KW"/>
</dbReference>
<dbReference type="CDD" id="cd06170">
    <property type="entry name" value="LuxR_C_like"/>
    <property type="match status" value="1"/>
</dbReference>
<dbReference type="PANTHER" id="PTHR43214:SF24">
    <property type="entry name" value="TRANSCRIPTIONAL REGULATORY PROTEIN NARL-RELATED"/>
    <property type="match status" value="1"/>
</dbReference>
<keyword evidence="3" id="KW-0804">Transcription</keyword>
<reference evidence="5 6" key="1">
    <citation type="submission" date="2015-03" db="EMBL/GenBank/DDBJ databases">
        <title>Luteipulveratus halotolerans sp. nov., a novel actinobacterium (Dermacoccaceae) from Sarawak, Malaysia.</title>
        <authorList>
            <person name="Juboi H."/>
            <person name="Basik A."/>
            <person name="Shamsul S.S."/>
            <person name="Arnold P."/>
            <person name="Schmitt E.K."/>
            <person name="Sanglier J.-J."/>
            <person name="Yeo T."/>
        </authorList>
    </citation>
    <scope>NUCLEOTIDE SEQUENCE [LARGE SCALE GENOMIC DNA]</scope>
    <source>
        <strain evidence="5 6">MN07-A0370</strain>
    </source>
</reference>
<proteinExistence type="predicted"/>
<evidence type="ECO:0000313" key="5">
    <source>
        <dbReference type="EMBL" id="AKU15428.1"/>
    </source>
</evidence>
<dbReference type="InterPro" id="IPR000792">
    <property type="entry name" value="Tscrpt_reg_LuxR_C"/>
</dbReference>
<dbReference type="InterPro" id="IPR036388">
    <property type="entry name" value="WH-like_DNA-bd_sf"/>
</dbReference>
<name>A0A0K1JFR7_9MICO</name>
<evidence type="ECO:0000259" key="4">
    <source>
        <dbReference type="PROSITE" id="PS50043"/>
    </source>
</evidence>
<evidence type="ECO:0000313" key="6">
    <source>
        <dbReference type="Proteomes" id="UP000066480"/>
    </source>
</evidence>
<organism evidence="5 6">
    <name type="scientific">Luteipulveratus mongoliensis</name>
    <dbReference type="NCBI Taxonomy" id="571913"/>
    <lineage>
        <taxon>Bacteria</taxon>
        <taxon>Bacillati</taxon>
        <taxon>Actinomycetota</taxon>
        <taxon>Actinomycetes</taxon>
        <taxon>Micrococcales</taxon>
        <taxon>Dermacoccaceae</taxon>
        <taxon>Luteipulveratus</taxon>
    </lineage>
</organism>
<protein>
    <recommendedName>
        <fullName evidence="4">HTH luxR-type domain-containing protein</fullName>
    </recommendedName>
</protein>
<dbReference type="PRINTS" id="PR00038">
    <property type="entry name" value="HTHLUXR"/>
</dbReference>
<dbReference type="Gene3D" id="1.10.10.10">
    <property type="entry name" value="Winged helix-like DNA-binding domain superfamily/Winged helix DNA-binding domain"/>
    <property type="match status" value="1"/>
</dbReference>
<dbReference type="STRING" id="571913.VV02_05370"/>
<dbReference type="PATRIC" id="fig|571913.6.peg.1094"/>
<sequence>MPAVVAGLVALGPEADVDELGRLLDLPVHVVVRDLSVLVRDGIVWREATGWVVADAGRDDTAVDAVVPALASRASRLIDASGAPPPRVARALQRAATSDDEWSRLWLAKHAAELVGQEPELVRNLLERLRLDREEPGVRTALARAYLWCGNLPSAMAQARIVERTAALYEERAAACLVEALAALTAGDAATGLATARRARAMGVGGALGDRLAVLEAQCCTMAADLDGARALMADLRRTADPMTTLCLHNLDAVHHYLDGDQEAALHRLAEAEDLESVVTDPGQRALTLLLRLVCSESATDLSSTLDEAGPLTARLGGTWSSWYDLARALVDLREQSWASVDLGPALERAGRGMARPLHALAAQVALHQGDVATFQKHSEVSESHAQDAVGIAAFYEGLSVTCRILAAELADRPEEMLEQVRALVDGTYGVVAQHAINELMPSLVRVAVRAHDVALAERVLHIAEHERNVRHRGVSAEFAYARALLSGDADDLAAAFVGQADAGSRLLAARCAEDAVVALVASERLGEAREIVERMRDELDAYNLHGVAQRLQAAVRQAGVRLGTRGTQSRRGTSGWTSLTEAERRVAVLVAEGGTNPEIARQLYVSPRTVQTHVSKILTKLGLTSRVEIATAALRRLSS</sequence>
<accession>A0A0K1JFR7</accession>